<dbReference type="AlphaFoldDB" id="A0AAN9SRW3"/>
<evidence type="ECO:0000313" key="2">
    <source>
        <dbReference type="EMBL" id="KAK7401526.1"/>
    </source>
</evidence>
<proteinExistence type="predicted"/>
<dbReference type="InterPro" id="IPR004158">
    <property type="entry name" value="DUF247_pln"/>
</dbReference>
<keyword evidence="1" id="KW-1133">Transmembrane helix</keyword>
<dbReference type="PANTHER" id="PTHR31170:SF23">
    <property type="match status" value="1"/>
</dbReference>
<keyword evidence="3" id="KW-1185">Reference proteome</keyword>
<comment type="caution">
    <text evidence="2">The sequence shown here is derived from an EMBL/GenBank/DDBJ whole genome shotgun (WGS) entry which is preliminary data.</text>
</comment>
<keyword evidence="1" id="KW-0812">Transmembrane</keyword>
<organism evidence="2 3">
    <name type="scientific">Psophocarpus tetragonolobus</name>
    <name type="common">Winged bean</name>
    <name type="synonym">Dolichos tetragonolobus</name>
    <dbReference type="NCBI Taxonomy" id="3891"/>
    <lineage>
        <taxon>Eukaryota</taxon>
        <taxon>Viridiplantae</taxon>
        <taxon>Streptophyta</taxon>
        <taxon>Embryophyta</taxon>
        <taxon>Tracheophyta</taxon>
        <taxon>Spermatophyta</taxon>
        <taxon>Magnoliopsida</taxon>
        <taxon>eudicotyledons</taxon>
        <taxon>Gunneridae</taxon>
        <taxon>Pentapetalae</taxon>
        <taxon>rosids</taxon>
        <taxon>fabids</taxon>
        <taxon>Fabales</taxon>
        <taxon>Fabaceae</taxon>
        <taxon>Papilionoideae</taxon>
        <taxon>50 kb inversion clade</taxon>
        <taxon>NPAAA clade</taxon>
        <taxon>indigoferoid/millettioid clade</taxon>
        <taxon>Phaseoleae</taxon>
        <taxon>Psophocarpus</taxon>
    </lineage>
</organism>
<keyword evidence="1" id="KW-0472">Membrane</keyword>
<gene>
    <name evidence="2" type="ORF">VNO78_13073</name>
</gene>
<evidence type="ECO:0000313" key="3">
    <source>
        <dbReference type="Proteomes" id="UP001386955"/>
    </source>
</evidence>
<dbReference type="Pfam" id="PF03140">
    <property type="entry name" value="DUF247"/>
    <property type="match status" value="1"/>
</dbReference>
<dbReference type="PANTHER" id="PTHR31170">
    <property type="entry name" value="BNAC04G53230D PROTEIN"/>
    <property type="match status" value="1"/>
</dbReference>
<reference evidence="2 3" key="1">
    <citation type="submission" date="2024-01" db="EMBL/GenBank/DDBJ databases">
        <title>The genomes of 5 underutilized Papilionoideae crops provide insights into root nodulation and disease resistanc.</title>
        <authorList>
            <person name="Jiang F."/>
        </authorList>
    </citation>
    <scope>NUCLEOTIDE SEQUENCE [LARGE SCALE GENOMIC DNA]</scope>
    <source>
        <strain evidence="2">DUOXIRENSHENG_FW03</strain>
        <tissue evidence="2">Leaves</tissue>
    </source>
</reference>
<evidence type="ECO:0000256" key="1">
    <source>
        <dbReference type="SAM" id="Phobius"/>
    </source>
</evidence>
<accession>A0AAN9SRW3</accession>
<name>A0AAN9SRW3_PSOTE</name>
<dbReference type="EMBL" id="JAYMYS010000003">
    <property type="protein sequence ID" value="KAK7401526.1"/>
    <property type="molecule type" value="Genomic_DNA"/>
</dbReference>
<protein>
    <submittedName>
        <fullName evidence="2">Uncharacterized protein</fullName>
    </submittedName>
</protein>
<dbReference type="Proteomes" id="UP001386955">
    <property type="component" value="Unassembled WGS sequence"/>
</dbReference>
<feature type="transmembrane region" description="Helical" evidence="1">
    <location>
        <begin position="383"/>
        <end position="408"/>
    </location>
</feature>
<sequence>MNNDDIAMNIEAFLNATEEHLTHECCIYKVPFELLKMNEDAYTPKVVSIGPFHHSADPCLLSMESHKQIYCKAFLRRNQTSLNAWIRYIRDKEYSIRGCYSHTLQCSSSKLVEIIVVDSGFIFELFLRYYSVYTSIVRQPWWSDNIRFDLLLLENQLPFDILVDLFNLSFNTGAVGGNNSIPSFIQLTFYYFSAHNASGLNFGDIINIRHFTDLIRVFYLQHFPQRRPRTSNELSLVMHCPTVTELSESGIRFKASKSPCLLNLEFSRGVLEIPVLVLGEANKVLFHNIVALERCHYPSEPYFTDYVTFMHFLVNTNKDVDELVRRRVLVNWVGDNVLNMFNSLGGNNIIVFNQHYFHLATDLNIFHDNPRNRFVANLRRWKGALSIGAIVLLILTVIQTVCSVMQVLPN</sequence>